<comment type="caution">
    <text evidence="3">The sequence shown here is derived from an EMBL/GenBank/DDBJ whole genome shotgun (WGS) entry which is preliminary data.</text>
</comment>
<organism evidence="3 4">
    <name type="scientific">Ananas comosus</name>
    <name type="common">Pineapple</name>
    <name type="synonym">Ananas ananas</name>
    <dbReference type="NCBI Taxonomy" id="4615"/>
    <lineage>
        <taxon>Eukaryota</taxon>
        <taxon>Viridiplantae</taxon>
        <taxon>Streptophyta</taxon>
        <taxon>Embryophyta</taxon>
        <taxon>Tracheophyta</taxon>
        <taxon>Spermatophyta</taxon>
        <taxon>Magnoliopsida</taxon>
        <taxon>Liliopsida</taxon>
        <taxon>Poales</taxon>
        <taxon>Bromeliaceae</taxon>
        <taxon>Bromelioideae</taxon>
        <taxon>Ananas</taxon>
    </lineage>
</organism>
<feature type="domain" description="J" evidence="2">
    <location>
        <begin position="5"/>
        <end position="84"/>
    </location>
</feature>
<evidence type="ECO:0000259" key="2">
    <source>
        <dbReference type="PROSITE" id="PS50076"/>
    </source>
</evidence>
<dbReference type="PROSITE" id="PS50076">
    <property type="entry name" value="DNAJ_2"/>
    <property type="match status" value="1"/>
</dbReference>
<dbReference type="Pfam" id="PF00226">
    <property type="entry name" value="DnaJ"/>
    <property type="match status" value="1"/>
</dbReference>
<dbReference type="SUPFAM" id="SSF46565">
    <property type="entry name" value="Chaperone J-domain"/>
    <property type="match status" value="1"/>
</dbReference>
<accession>A0A199W1K2</accession>
<keyword evidence="1" id="KW-0472">Membrane</keyword>
<dbReference type="GO" id="GO:0044183">
    <property type="term" value="F:protein folding chaperone"/>
    <property type="evidence" value="ECO:0007669"/>
    <property type="project" value="TreeGrafter"/>
</dbReference>
<dbReference type="STRING" id="4615.A0A199W1K2"/>
<dbReference type="GO" id="GO:0051082">
    <property type="term" value="F:unfolded protein binding"/>
    <property type="evidence" value="ECO:0007669"/>
    <property type="project" value="TreeGrafter"/>
</dbReference>
<dbReference type="PANTHER" id="PTHR43948:SF14">
    <property type="entry name" value="PROTEIN DNAJ, PUTATIVE-RELATED"/>
    <property type="match status" value="1"/>
</dbReference>
<dbReference type="GO" id="GO:0005783">
    <property type="term" value="C:endoplasmic reticulum"/>
    <property type="evidence" value="ECO:0007669"/>
    <property type="project" value="UniProtKB-ARBA"/>
</dbReference>
<dbReference type="InterPro" id="IPR001623">
    <property type="entry name" value="DnaJ_domain"/>
</dbReference>
<dbReference type="CDD" id="cd06257">
    <property type="entry name" value="DnaJ"/>
    <property type="match status" value="1"/>
</dbReference>
<name>A0A199W1K2_ANACO</name>
<dbReference type="PANTHER" id="PTHR43948">
    <property type="entry name" value="DNAJ HOMOLOG SUBFAMILY B"/>
    <property type="match status" value="1"/>
</dbReference>
<dbReference type="GO" id="GO:0051087">
    <property type="term" value="F:protein-folding chaperone binding"/>
    <property type="evidence" value="ECO:0007669"/>
    <property type="project" value="TreeGrafter"/>
</dbReference>
<evidence type="ECO:0000313" key="4">
    <source>
        <dbReference type="Proteomes" id="UP000092600"/>
    </source>
</evidence>
<dbReference type="InterPro" id="IPR036869">
    <property type="entry name" value="J_dom_sf"/>
</dbReference>
<dbReference type="GO" id="GO:0005634">
    <property type="term" value="C:nucleus"/>
    <property type="evidence" value="ECO:0007669"/>
    <property type="project" value="TreeGrafter"/>
</dbReference>
<protein>
    <recommendedName>
        <fullName evidence="2">J domain-containing protein</fullName>
    </recommendedName>
</protein>
<keyword evidence="1" id="KW-0812">Transmembrane</keyword>
<dbReference type="EMBL" id="LSRQ01000443">
    <property type="protein sequence ID" value="OAY82795.1"/>
    <property type="molecule type" value="Genomic_DNA"/>
</dbReference>
<keyword evidence="1" id="KW-1133">Transmembrane helix</keyword>
<evidence type="ECO:0000313" key="3">
    <source>
        <dbReference type="EMBL" id="OAY82795.1"/>
    </source>
</evidence>
<reference evidence="3 4" key="1">
    <citation type="journal article" date="2016" name="DNA Res.">
        <title>The draft genome of MD-2 pineapple using hybrid error correction of long reads.</title>
        <authorList>
            <person name="Redwan R.M."/>
            <person name="Saidin A."/>
            <person name="Kumar S.V."/>
        </authorList>
    </citation>
    <scope>NUCLEOTIDE SEQUENCE [LARGE SCALE GENOMIC DNA]</scope>
    <source>
        <strain evidence="4">cv. MD2</strain>
        <tissue evidence="3">Leaf</tissue>
    </source>
</reference>
<dbReference type="AlphaFoldDB" id="A0A199W1K2"/>
<dbReference type="Gene3D" id="1.10.287.110">
    <property type="entry name" value="DnaJ domain"/>
    <property type="match status" value="1"/>
</dbReference>
<proteinExistence type="predicted"/>
<evidence type="ECO:0000256" key="1">
    <source>
        <dbReference type="SAM" id="Phobius"/>
    </source>
</evidence>
<dbReference type="SMART" id="SM00271">
    <property type="entry name" value="DnaJ"/>
    <property type="match status" value="1"/>
</dbReference>
<gene>
    <name evidence="3" type="ORF">ACMD2_09350</name>
</gene>
<feature type="transmembrane region" description="Helical" evidence="1">
    <location>
        <begin position="108"/>
        <end position="127"/>
    </location>
</feature>
<dbReference type="PRINTS" id="PR00625">
    <property type="entry name" value="JDOMAIN"/>
</dbReference>
<dbReference type="Proteomes" id="UP000092600">
    <property type="component" value="Unassembled WGS sequence"/>
</dbReference>
<sequence length="142" mass="16067">MLGTEAKKLLGFSPNSRPSSSQGLIRIVVILSHDYERNLIIKAAYRRKVLECHPDRFPAHQKSHAESRFKQIAEAYSCLKDATYVRVMRTGVPTGYGRRNRALIKTPFLLLIFGTVSLGGFNAARAYQRQKEAQPSYNPFLP</sequence>